<evidence type="ECO:0000259" key="3">
    <source>
        <dbReference type="Pfam" id="PF13296"/>
    </source>
</evidence>
<accession>A0A4U0NZH1</accession>
<feature type="domain" description="Putative type VI secretion system Rhs element associated Vgr" evidence="3">
    <location>
        <begin position="2"/>
        <end position="70"/>
    </location>
</feature>
<evidence type="ECO:0000313" key="5">
    <source>
        <dbReference type="Proteomes" id="UP000310016"/>
    </source>
</evidence>
<proteinExistence type="predicted"/>
<dbReference type="Pfam" id="PF10106">
    <property type="entry name" value="DUF2345"/>
    <property type="match status" value="1"/>
</dbReference>
<evidence type="ECO:0000256" key="1">
    <source>
        <dbReference type="SAM" id="MobiDB-lite"/>
    </source>
</evidence>
<dbReference type="OrthoDB" id="8572364at2"/>
<feature type="domain" description="DUF2345" evidence="2">
    <location>
        <begin position="122"/>
        <end position="221"/>
    </location>
</feature>
<sequence>THPRTDGKAAARGEGFELRTDQAGAIRAAQGLLLSTEAKPGASGRQLDREQAQRQLESAQQLAQTFSDTARQQLADAAEIGPETLDVEGQPQAPSQQGHLDHLNEALQAWEAGSNTDPDGQTAREQAGQQAVLIASAPAGIGLTTPSELVLNAGHNLDSISQRDTQQTTARRWLHNVGSKISLFVQGAAAQVNLKLITAKGHANLHAQSGDVEIVGDKNVR</sequence>
<feature type="non-terminal residue" evidence="4">
    <location>
        <position position="1"/>
    </location>
</feature>
<evidence type="ECO:0000313" key="4">
    <source>
        <dbReference type="EMBL" id="TJZ60296.1"/>
    </source>
</evidence>
<dbReference type="Proteomes" id="UP000310016">
    <property type="component" value="Unassembled WGS sequence"/>
</dbReference>
<gene>
    <name evidence="4" type="ORF">FAZ21_20075</name>
</gene>
<dbReference type="RefSeq" id="WP_136775198.1">
    <property type="nucleotide sequence ID" value="NZ_SUMF01000089.1"/>
</dbReference>
<comment type="caution">
    <text evidence="4">The sequence shown here is derived from an EMBL/GenBank/DDBJ whole genome shotgun (WGS) entry which is preliminary data.</text>
</comment>
<reference evidence="4 5" key="1">
    <citation type="submission" date="2019-04" db="EMBL/GenBank/DDBJ databases">
        <title>Chitiniphilus eburnea sp. nov., a novel chitinolytic bacterium isolated from aquaculture sludge.</title>
        <authorList>
            <person name="Sheng M."/>
        </authorList>
    </citation>
    <scope>NUCLEOTIDE SEQUENCE [LARGE SCALE GENOMIC DNA]</scope>
    <source>
        <strain evidence="4 5">HX-2-15</strain>
    </source>
</reference>
<dbReference type="InterPro" id="IPR028244">
    <property type="entry name" value="T6SS_Rhs_Vgr_dom"/>
</dbReference>
<name>A0A4U0NZH1_9NEIS</name>
<dbReference type="EMBL" id="SUMF01000089">
    <property type="protein sequence ID" value="TJZ60296.1"/>
    <property type="molecule type" value="Genomic_DNA"/>
</dbReference>
<keyword evidence="5" id="KW-1185">Reference proteome</keyword>
<organism evidence="4 5">
    <name type="scientific">Chitiniphilus eburneus</name>
    <dbReference type="NCBI Taxonomy" id="2571148"/>
    <lineage>
        <taxon>Bacteria</taxon>
        <taxon>Pseudomonadati</taxon>
        <taxon>Pseudomonadota</taxon>
        <taxon>Betaproteobacteria</taxon>
        <taxon>Neisseriales</taxon>
        <taxon>Chitinibacteraceae</taxon>
        <taxon>Chitiniphilus</taxon>
    </lineage>
</organism>
<dbReference type="AlphaFoldDB" id="A0A4U0NZH1"/>
<feature type="region of interest" description="Disordered" evidence="1">
    <location>
        <begin position="36"/>
        <end position="59"/>
    </location>
</feature>
<feature type="non-terminal residue" evidence="4">
    <location>
        <position position="221"/>
    </location>
</feature>
<dbReference type="Pfam" id="PF13296">
    <property type="entry name" value="T6SS_Vgr"/>
    <property type="match status" value="1"/>
</dbReference>
<protein>
    <submittedName>
        <fullName evidence="4">DUF2345 domain-containing protein</fullName>
    </submittedName>
</protein>
<dbReference type="InterPro" id="IPR018769">
    <property type="entry name" value="VgrG2_DUF2345"/>
</dbReference>
<evidence type="ECO:0000259" key="2">
    <source>
        <dbReference type="Pfam" id="PF10106"/>
    </source>
</evidence>